<keyword evidence="4" id="KW-0963">Cytoplasm</keyword>
<feature type="compositionally biased region" description="Basic and acidic residues" evidence="7">
    <location>
        <begin position="304"/>
        <end position="315"/>
    </location>
</feature>
<keyword evidence="5" id="KW-0493">Microtubule</keyword>
<dbReference type="GO" id="GO:0000226">
    <property type="term" value="P:microtubule cytoskeleton organization"/>
    <property type="evidence" value="ECO:0007669"/>
    <property type="project" value="InterPro"/>
</dbReference>
<sequence>MAWPCITRACCIARFWNQLDKADIAVPLVFSKYSDVSETAQLHHLQHQAKQQIPPARAGSVAIETQPCVSDQETVARATPAPGANPLPDGGSVMRQDYKPWKIRPEPSCKPRSEYHPSDTPFNNETQYQKDFKPWPLQKRGDHPWIPKPSPTPSIAGDGVREKPPLDSDSAPEKSQLADQVQEKQVRATEEKKVKKKVKVAQADQEEKKKAPAEGKGRAAADAVNRQIKEEVASVSSYRNEFKAYSDVKPVKPIKAKSQYKPPEDKTTLETSYSATFKGDQGGHLSADNKLMERRRIRSLYSEPYKDPPKAEKPAVQRSKPKKTTSHKPVKKAKDKQTVGRSTKKKATESSSETKPEEGDKKSKEMNNKLAEAKELRLVRTPGRQEDSDSGIMPEVQQGLMDSVVFIHSPAGYLGHHQESL</sequence>
<feature type="compositionally biased region" description="Basic residues" evidence="7">
    <location>
        <begin position="319"/>
        <end position="334"/>
    </location>
</feature>
<accession>A0A8X7WTR2</accession>
<evidence type="ECO:0000256" key="7">
    <source>
        <dbReference type="SAM" id="MobiDB-lite"/>
    </source>
</evidence>
<protein>
    <submittedName>
        <fullName evidence="8">MAP6 protein</fullName>
    </submittedName>
</protein>
<keyword evidence="6" id="KW-0206">Cytoskeleton</keyword>
<dbReference type="GO" id="GO:0005801">
    <property type="term" value="C:cis-Golgi network"/>
    <property type="evidence" value="ECO:0007669"/>
    <property type="project" value="TreeGrafter"/>
</dbReference>
<reference evidence="8 9" key="1">
    <citation type="journal article" date="2021" name="Cell">
        <title>Tracing the genetic footprints of vertebrate landing in non-teleost ray-finned fishes.</title>
        <authorList>
            <person name="Bi X."/>
            <person name="Wang K."/>
            <person name="Yang L."/>
            <person name="Pan H."/>
            <person name="Jiang H."/>
            <person name="Wei Q."/>
            <person name="Fang M."/>
            <person name="Yu H."/>
            <person name="Zhu C."/>
            <person name="Cai Y."/>
            <person name="He Y."/>
            <person name="Gan X."/>
            <person name="Zeng H."/>
            <person name="Yu D."/>
            <person name="Zhu Y."/>
            <person name="Jiang H."/>
            <person name="Qiu Q."/>
            <person name="Yang H."/>
            <person name="Zhang Y.E."/>
            <person name="Wang W."/>
            <person name="Zhu M."/>
            <person name="He S."/>
            <person name="Zhang G."/>
        </authorList>
    </citation>
    <scope>NUCLEOTIDE SEQUENCE [LARGE SCALE GENOMIC DNA]</scope>
    <source>
        <strain evidence="8">Bchr_013</strain>
    </source>
</reference>
<gene>
    <name evidence="8" type="primary">Map6_1</name>
    <name evidence="8" type="ORF">GTO96_0013234</name>
</gene>
<dbReference type="Proteomes" id="UP000886611">
    <property type="component" value="Unassembled WGS sequence"/>
</dbReference>
<feature type="compositionally biased region" description="Basic and acidic residues" evidence="7">
    <location>
        <begin position="96"/>
        <end position="117"/>
    </location>
</feature>
<dbReference type="GO" id="GO:0070507">
    <property type="term" value="P:regulation of microtubule cytoskeleton organization"/>
    <property type="evidence" value="ECO:0007669"/>
    <property type="project" value="TreeGrafter"/>
</dbReference>
<feature type="compositionally biased region" description="Basic and acidic residues" evidence="7">
    <location>
        <begin position="205"/>
        <end position="219"/>
    </location>
</feature>
<evidence type="ECO:0000256" key="4">
    <source>
        <dbReference type="ARBA" id="ARBA00022490"/>
    </source>
</evidence>
<dbReference type="GO" id="GO:0005516">
    <property type="term" value="F:calmodulin binding"/>
    <property type="evidence" value="ECO:0007669"/>
    <property type="project" value="InterPro"/>
</dbReference>
<feature type="compositionally biased region" description="Basic and acidic residues" evidence="7">
    <location>
        <begin position="181"/>
        <end position="193"/>
    </location>
</feature>
<feature type="region of interest" description="Disordered" evidence="7">
    <location>
        <begin position="71"/>
        <end position="223"/>
    </location>
</feature>
<comment type="subcellular location">
    <subcellularLocation>
        <location evidence="1">Cytoplasm</location>
        <location evidence="1">Cytoskeleton</location>
    </subcellularLocation>
</comment>
<comment type="similarity">
    <text evidence="2">Belongs to the STOP family.</text>
</comment>
<dbReference type="PANTHER" id="PTHR14759:SF29">
    <property type="entry name" value="MICROTUBULE-ASSOCIATED PROTEIN 6"/>
    <property type="match status" value="1"/>
</dbReference>
<feature type="region of interest" description="Disordered" evidence="7">
    <location>
        <begin position="245"/>
        <end position="391"/>
    </location>
</feature>
<organism evidence="8 9">
    <name type="scientific">Polypterus senegalus</name>
    <name type="common">Senegal bichir</name>
    <dbReference type="NCBI Taxonomy" id="55291"/>
    <lineage>
        <taxon>Eukaryota</taxon>
        <taxon>Metazoa</taxon>
        <taxon>Chordata</taxon>
        <taxon>Craniata</taxon>
        <taxon>Vertebrata</taxon>
        <taxon>Euteleostomi</taxon>
        <taxon>Actinopterygii</taxon>
        <taxon>Polypteriformes</taxon>
        <taxon>Polypteridae</taxon>
        <taxon>Polypterus</taxon>
    </lineage>
</organism>
<dbReference type="GO" id="GO:0005874">
    <property type="term" value="C:microtubule"/>
    <property type="evidence" value="ECO:0007669"/>
    <property type="project" value="UniProtKB-KW"/>
</dbReference>
<evidence type="ECO:0000256" key="6">
    <source>
        <dbReference type="ARBA" id="ARBA00023212"/>
    </source>
</evidence>
<keyword evidence="3" id="KW-0813">Transport</keyword>
<dbReference type="EMBL" id="JAATIS010008602">
    <property type="protein sequence ID" value="KAG2456423.1"/>
    <property type="molecule type" value="Genomic_DNA"/>
</dbReference>
<dbReference type="GO" id="GO:0008017">
    <property type="term" value="F:microtubule binding"/>
    <property type="evidence" value="ECO:0007669"/>
    <property type="project" value="InterPro"/>
</dbReference>
<evidence type="ECO:0000313" key="9">
    <source>
        <dbReference type="Proteomes" id="UP000886611"/>
    </source>
</evidence>
<feature type="compositionally biased region" description="Basic and acidic residues" evidence="7">
    <location>
        <begin position="128"/>
        <end position="145"/>
    </location>
</feature>
<dbReference type="GO" id="GO:0030705">
    <property type="term" value="P:cytoskeleton-dependent intracellular transport"/>
    <property type="evidence" value="ECO:0007669"/>
    <property type="project" value="TreeGrafter"/>
</dbReference>
<comment type="caution">
    <text evidence="8">The sequence shown here is derived from an EMBL/GenBank/DDBJ whole genome shotgun (WGS) entry which is preliminary data.</text>
</comment>
<feature type="non-terminal residue" evidence="8">
    <location>
        <position position="421"/>
    </location>
</feature>
<evidence type="ECO:0000256" key="1">
    <source>
        <dbReference type="ARBA" id="ARBA00004245"/>
    </source>
</evidence>
<dbReference type="PANTHER" id="PTHR14759">
    <property type="entry name" value="STOP PROTEIN"/>
    <property type="match status" value="1"/>
</dbReference>
<dbReference type="InterPro" id="IPR007882">
    <property type="entry name" value="MAP6"/>
</dbReference>
<feature type="compositionally biased region" description="Basic and acidic residues" evidence="7">
    <location>
        <begin position="346"/>
        <end position="387"/>
    </location>
</feature>
<dbReference type="AlphaFoldDB" id="A0A8X7WTR2"/>
<name>A0A8X7WTR2_POLSE</name>
<keyword evidence="9" id="KW-1185">Reference proteome</keyword>
<proteinExistence type="inferred from homology"/>
<dbReference type="GO" id="GO:0005798">
    <property type="term" value="C:Golgi-associated vesicle"/>
    <property type="evidence" value="ECO:0007669"/>
    <property type="project" value="TreeGrafter"/>
</dbReference>
<evidence type="ECO:0000256" key="3">
    <source>
        <dbReference type="ARBA" id="ARBA00022448"/>
    </source>
</evidence>
<feature type="non-terminal residue" evidence="8">
    <location>
        <position position="1"/>
    </location>
</feature>
<evidence type="ECO:0000256" key="5">
    <source>
        <dbReference type="ARBA" id="ARBA00022701"/>
    </source>
</evidence>
<evidence type="ECO:0000313" key="8">
    <source>
        <dbReference type="EMBL" id="KAG2456423.1"/>
    </source>
</evidence>
<evidence type="ECO:0000256" key="2">
    <source>
        <dbReference type="ARBA" id="ARBA00005728"/>
    </source>
</evidence>